<protein>
    <submittedName>
        <fullName evidence="1">Uncharacterized protein</fullName>
    </submittedName>
</protein>
<dbReference type="EMBL" id="JAUEPT010000034">
    <property type="protein sequence ID" value="KAK0440250.1"/>
    <property type="molecule type" value="Genomic_DNA"/>
</dbReference>
<accession>A0AA39JE16</accession>
<dbReference type="AlphaFoldDB" id="A0AA39JE16"/>
<proteinExistence type="predicted"/>
<gene>
    <name evidence="1" type="ORF">EV421DRAFT_789573</name>
</gene>
<evidence type="ECO:0000313" key="1">
    <source>
        <dbReference type="EMBL" id="KAK0440250.1"/>
    </source>
</evidence>
<evidence type="ECO:0000313" key="2">
    <source>
        <dbReference type="Proteomes" id="UP001175226"/>
    </source>
</evidence>
<name>A0AA39JE16_9AGAR</name>
<sequence length="204" mass="23769">MLVFKTRDEDQVRNASFGESQKRLYEEKSLETRLLFLEAGLDNGRERDLRREPLIEASAQALALSRRFKRSNVRFIVTDSNDWVIAHLHNPLDGGPPEVTSYPLPHCISEIPFQARYGTTLGRVKATQTWRTFVRGSYVTLLEWVRRNGLWSASILIASSSCQRVFLRSRHHHDLTRYLVLKFDSSQLKDVRRFSHFSLLSFFL</sequence>
<dbReference type="Proteomes" id="UP001175226">
    <property type="component" value="Unassembled WGS sequence"/>
</dbReference>
<organism evidence="1 2">
    <name type="scientific">Armillaria borealis</name>
    <dbReference type="NCBI Taxonomy" id="47425"/>
    <lineage>
        <taxon>Eukaryota</taxon>
        <taxon>Fungi</taxon>
        <taxon>Dikarya</taxon>
        <taxon>Basidiomycota</taxon>
        <taxon>Agaricomycotina</taxon>
        <taxon>Agaricomycetes</taxon>
        <taxon>Agaricomycetidae</taxon>
        <taxon>Agaricales</taxon>
        <taxon>Marasmiineae</taxon>
        <taxon>Physalacriaceae</taxon>
        <taxon>Armillaria</taxon>
    </lineage>
</organism>
<comment type="caution">
    <text evidence="1">The sequence shown here is derived from an EMBL/GenBank/DDBJ whole genome shotgun (WGS) entry which is preliminary data.</text>
</comment>
<reference evidence="1" key="1">
    <citation type="submission" date="2023-06" db="EMBL/GenBank/DDBJ databases">
        <authorList>
            <consortium name="Lawrence Berkeley National Laboratory"/>
            <person name="Ahrendt S."/>
            <person name="Sahu N."/>
            <person name="Indic B."/>
            <person name="Wong-Bajracharya J."/>
            <person name="Merenyi Z."/>
            <person name="Ke H.-M."/>
            <person name="Monk M."/>
            <person name="Kocsube S."/>
            <person name="Drula E."/>
            <person name="Lipzen A."/>
            <person name="Balint B."/>
            <person name="Henrissat B."/>
            <person name="Andreopoulos B."/>
            <person name="Martin F.M."/>
            <person name="Harder C.B."/>
            <person name="Rigling D."/>
            <person name="Ford K.L."/>
            <person name="Foster G.D."/>
            <person name="Pangilinan J."/>
            <person name="Papanicolaou A."/>
            <person name="Barry K."/>
            <person name="LaButti K."/>
            <person name="Viragh M."/>
            <person name="Koriabine M."/>
            <person name="Yan M."/>
            <person name="Riley R."/>
            <person name="Champramary S."/>
            <person name="Plett K.L."/>
            <person name="Tsai I.J."/>
            <person name="Slot J."/>
            <person name="Sipos G."/>
            <person name="Plett J."/>
            <person name="Nagy L.G."/>
            <person name="Grigoriev I.V."/>
        </authorList>
    </citation>
    <scope>NUCLEOTIDE SEQUENCE</scope>
    <source>
        <strain evidence="1">FPL87.14</strain>
    </source>
</reference>
<keyword evidence="2" id="KW-1185">Reference proteome</keyword>